<accession>A0A0A9XG18</accession>
<protein>
    <submittedName>
        <fullName evidence="2">Follistatin-related protein 1</fullName>
    </submittedName>
</protein>
<evidence type="ECO:0000256" key="1">
    <source>
        <dbReference type="SAM" id="MobiDB-lite"/>
    </source>
</evidence>
<organism evidence="2">
    <name type="scientific">Lygus hesperus</name>
    <name type="common">Western plant bug</name>
    <dbReference type="NCBI Taxonomy" id="30085"/>
    <lineage>
        <taxon>Eukaryota</taxon>
        <taxon>Metazoa</taxon>
        <taxon>Ecdysozoa</taxon>
        <taxon>Arthropoda</taxon>
        <taxon>Hexapoda</taxon>
        <taxon>Insecta</taxon>
        <taxon>Pterygota</taxon>
        <taxon>Neoptera</taxon>
        <taxon>Paraneoptera</taxon>
        <taxon>Hemiptera</taxon>
        <taxon>Heteroptera</taxon>
        <taxon>Panheteroptera</taxon>
        <taxon>Cimicomorpha</taxon>
        <taxon>Miridae</taxon>
        <taxon>Mirini</taxon>
        <taxon>Lygus</taxon>
    </lineage>
</organism>
<feature type="compositionally biased region" description="Basic and acidic residues" evidence="1">
    <location>
        <begin position="205"/>
        <end position="216"/>
    </location>
</feature>
<sequence>MANAAFIETNKPAIFDPHSEPESVGQRWSQWVKKFGRYITANDVTSDLRKKALLLNLAGDAVTDIFDCLPNTGLSYADALTCLNQHFNPQKNLYFEAYKFRKSFQADNQSINEFATNLRTLAHTCEFADRADFELTLQLLIGTRSERLRKHILSRPDIGFDEALAYGRNEEIIGAQTLVLPSHDSNSSVNKIMTKRNNKGRNKVRRDMSHRGDDASHSAYDGPQSARSLPSSSQRTCFYCGGIWPHPAGNSCPAKGYNCTLCHKRNHFEKFCLSSQKSSSANSKRIDFVHGC</sequence>
<name>A0A0A9XG18_LYGHE</name>
<feature type="region of interest" description="Disordered" evidence="1">
    <location>
        <begin position="184"/>
        <end position="230"/>
    </location>
</feature>
<feature type="non-terminal residue" evidence="2">
    <location>
        <position position="292"/>
    </location>
</feature>
<evidence type="ECO:0000313" key="2">
    <source>
        <dbReference type="EMBL" id="JAG18939.1"/>
    </source>
</evidence>
<reference evidence="2" key="2">
    <citation type="submission" date="2014-07" db="EMBL/GenBank/DDBJ databases">
        <authorList>
            <person name="Hull J."/>
        </authorList>
    </citation>
    <scope>NUCLEOTIDE SEQUENCE</scope>
</reference>
<reference evidence="2" key="1">
    <citation type="journal article" date="2014" name="PLoS ONE">
        <title>Transcriptome-Based Identification of ABC Transporters in the Western Tarnished Plant Bug Lygus hesperus.</title>
        <authorList>
            <person name="Hull J.J."/>
            <person name="Chaney K."/>
            <person name="Geib S.M."/>
            <person name="Fabrick J.A."/>
            <person name="Brent C.S."/>
            <person name="Walsh D."/>
            <person name="Lavine L.C."/>
        </authorList>
    </citation>
    <scope>NUCLEOTIDE SEQUENCE</scope>
</reference>
<gene>
    <name evidence="2" type="primary">FSTL1</name>
    <name evidence="2" type="ORF">CM83_103484</name>
</gene>
<proteinExistence type="predicted"/>
<feature type="compositionally biased region" description="Basic residues" evidence="1">
    <location>
        <begin position="193"/>
        <end position="204"/>
    </location>
</feature>
<dbReference type="PANTHER" id="PTHR33198">
    <property type="entry name" value="ANK_REP_REGION DOMAIN-CONTAINING PROTEIN-RELATED"/>
    <property type="match status" value="1"/>
</dbReference>
<dbReference type="AlphaFoldDB" id="A0A0A9XG18"/>
<dbReference type="EMBL" id="GBHO01024665">
    <property type="protein sequence ID" value="JAG18939.1"/>
    <property type="molecule type" value="Transcribed_RNA"/>
</dbReference>